<protein>
    <submittedName>
        <fullName evidence="1">Uncharacterized protein</fullName>
    </submittedName>
</protein>
<name>A0A6C0BU30_9ZZZZ</name>
<proteinExistence type="predicted"/>
<organism evidence="1">
    <name type="scientific">viral metagenome</name>
    <dbReference type="NCBI Taxonomy" id="1070528"/>
    <lineage>
        <taxon>unclassified sequences</taxon>
        <taxon>metagenomes</taxon>
        <taxon>organismal metagenomes</taxon>
    </lineage>
</organism>
<dbReference type="EMBL" id="MN739232">
    <property type="protein sequence ID" value="QHS94743.1"/>
    <property type="molecule type" value="Genomic_DNA"/>
</dbReference>
<accession>A0A6C0BU30</accession>
<evidence type="ECO:0000313" key="1">
    <source>
        <dbReference type="EMBL" id="QHS94743.1"/>
    </source>
</evidence>
<sequence length="98" mass="11656">MVDNSVFMNDTKLNNAIQMRKRIESRKKEINNTFYDNNEYIMGENEYNNDSSLITMFNILLEHITEIHKSGLNPIRTSYLDEQRDIIMGELVKLKQRL</sequence>
<reference evidence="1" key="1">
    <citation type="journal article" date="2020" name="Nature">
        <title>Giant virus diversity and host interactions through global metagenomics.</title>
        <authorList>
            <person name="Schulz F."/>
            <person name="Roux S."/>
            <person name="Paez-Espino D."/>
            <person name="Jungbluth S."/>
            <person name="Walsh D.A."/>
            <person name="Denef V.J."/>
            <person name="McMahon K.D."/>
            <person name="Konstantinidis K.T."/>
            <person name="Eloe-Fadrosh E.A."/>
            <person name="Kyrpides N.C."/>
            <person name="Woyke T."/>
        </authorList>
    </citation>
    <scope>NUCLEOTIDE SEQUENCE</scope>
    <source>
        <strain evidence="1">GVMAG-M-3300018416-45</strain>
    </source>
</reference>
<dbReference type="AlphaFoldDB" id="A0A6C0BU30"/>